<proteinExistence type="predicted"/>
<dbReference type="EMBL" id="VOFY01000003">
    <property type="protein sequence ID" value="KAA8594161.1"/>
    <property type="molecule type" value="Genomic_DNA"/>
</dbReference>
<name>A0A5J5DLE7_9PERO</name>
<feature type="region of interest" description="Disordered" evidence="1">
    <location>
        <begin position="98"/>
        <end position="138"/>
    </location>
</feature>
<evidence type="ECO:0000313" key="2">
    <source>
        <dbReference type="EMBL" id="KAA8594161.1"/>
    </source>
</evidence>
<comment type="caution">
    <text evidence="2">The sequence shown here is derived from an EMBL/GenBank/DDBJ whole genome shotgun (WGS) entry which is preliminary data.</text>
</comment>
<evidence type="ECO:0000256" key="1">
    <source>
        <dbReference type="SAM" id="MobiDB-lite"/>
    </source>
</evidence>
<organism evidence="2 3">
    <name type="scientific">Etheostoma spectabile</name>
    <name type="common">orangethroat darter</name>
    <dbReference type="NCBI Taxonomy" id="54343"/>
    <lineage>
        <taxon>Eukaryota</taxon>
        <taxon>Metazoa</taxon>
        <taxon>Chordata</taxon>
        <taxon>Craniata</taxon>
        <taxon>Vertebrata</taxon>
        <taxon>Euteleostomi</taxon>
        <taxon>Actinopterygii</taxon>
        <taxon>Neopterygii</taxon>
        <taxon>Teleostei</taxon>
        <taxon>Neoteleostei</taxon>
        <taxon>Acanthomorphata</taxon>
        <taxon>Eupercaria</taxon>
        <taxon>Perciformes</taxon>
        <taxon>Percoidei</taxon>
        <taxon>Percidae</taxon>
        <taxon>Etheostomatinae</taxon>
        <taxon>Etheostoma</taxon>
    </lineage>
</organism>
<keyword evidence="3" id="KW-1185">Reference proteome</keyword>
<sequence>MCGSQLHWCLHWQAQHGGSQDEKSDSLRQSALRLQWVGTLPSAQGGGGETWLGDECPHFYTFQKYSLSMRNGTACTWAEGKLPFPLTCSHGLRDRKLRQHGLQRERSVQQESPGHAESQRTKSLSREGRNEQKSIESG</sequence>
<protein>
    <submittedName>
        <fullName evidence="2">Uncharacterized protein</fullName>
    </submittedName>
</protein>
<accession>A0A5J5DLE7</accession>
<gene>
    <name evidence="2" type="ORF">FQN60_004995</name>
</gene>
<feature type="compositionally biased region" description="Basic and acidic residues" evidence="1">
    <location>
        <begin position="117"/>
        <end position="138"/>
    </location>
</feature>
<evidence type="ECO:0000313" key="3">
    <source>
        <dbReference type="Proteomes" id="UP000327493"/>
    </source>
</evidence>
<dbReference type="Proteomes" id="UP000327493">
    <property type="component" value="Chromosome 3"/>
</dbReference>
<feature type="non-terminal residue" evidence="2">
    <location>
        <position position="138"/>
    </location>
</feature>
<dbReference type="AlphaFoldDB" id="A0A5J5DLE7"/>
<reference evidence="2 3" key="1">
    <citation type="submission" date="2019-08" db="EMBL/GenBank/DDBJ databases">
        <title>A chromosome-level genome assembly, high-density linkage maps, and genome scans reveal the genomic architecture of hybrid incompatibilities underlying speciation via character displacement in darters (Percidae: Etheostominae).</title>
        <authorList>
            <person name="Moran R.L."/>
            <person name="Catchen J.M."/>
            <person name="Fuller R.C."/>
        </authorList>
    </citation>
    <scope>NUCLEOTIDE SEQUENCE [LARGE SCALE GENOMIC DNA]</scope>
    <source>
        <strain evidence="2">EspeVRDwgs_2016</strain>
        <tissue evidence="2">Muscle</tissue>
    </source>
</reference>